<sequence>MSAQQMWEARTSGPKRAEAPASVQAVGASENAQSETMHIPKNTLVEHSEDSTGTRPTGSGIRSLPRRVNPNDGRFIRAVVAGTAVAGLVAFSISFAALYEVAAWLGLPPFMHWAVPVFIDLAILVYAGSVLVHESRGESARASWWALGAFTGLSMIANGAHAWSAENASVWQSVVGALIAVMVPVAVFVATDQLARVAVENPDSRRAERASQVSEEAEQLKAQAELDRQRAELEAQLAASRRQIEAQRREAEREAEVAEARHRQELERMERQAKLETEREDHEVQPAVVEESQVAQGVEVVEATASSEPVVAETKTVEKASGADITAWIVARAQEGQVPSAGEVAEQFGCSERTGRRRLADARETHAEAFGTEEEQA</sequence>
<dbReference type="Proteomes" id="UP000567246">
    <property type="component" value="Unassembled WGS sequence"/>
</dbReference>
<feature type="region of interest" description="Disordered" evidence="2">
    <location>
        <begin position="358"/>
        <end position="377"/>
    </location>
</feature>
<accession>A0A4Y8ZJH8</accession>
<evidence type="ECO:0000313" key="5">
    <source>
        <dbReference type="Proteomes" id="UP000567246"/>
    </source>
</evidence>
<feature type="transmembrane region" description="Helical" evidence="3">
    <location>
        <begin position="75"/>
        <end position="98"/>
    </location>
</feature>
<reference evidence="4 5" key="1">
    <citation type="submission" date="2020-08" db="EMBL/GenBank/DDBJ databases">
        <title>Sequencing the genomes of 1000 actinobacteria strains.</title>
        <authorList>
            <person name="Klenk H.-P."/>
        </authorList>
    </citation>
    <scope>NUCLEOTIDE SEQUENCE [LARGE SCALE GENOMIC DNA]</scope>
    <source>
        <strain evidence="4 5">DSM 17945</strain>
    </source>
</reference>
<keyword evidence="3" id="KW-0472">Membrane</keyword>
<keyword evidence="5" id="KW-1185">Reference proteome</keyword>
<dbReference type="RefSeq" id="WP_184171930.1">
    <property type="nucleotide sequence ID" value="NZ_BAABAG010000007.1"/>
</dbReference>
<evidence type="ECO:0000256" key="1">
    <source>
        <dbReference type="SAM" id="Coils"/>
    </source>
</evidence>
<evidence type="ECO:0000256" key="2">
    <source>
        <dbReference type="SAM" id="MobiDB-lite"/>
    </source>
</evidence>
<feature type="coiled-coil region" evidence="1">
    <location>
        <begin position="207"/>
        <end position="279"/>
    </location>
</feature>
<keyword evidence="3" id="KW-1133">Transmembrane helix</keyword>
<keyword evidence="1" id="KW-0175">Coiled coil</keyword>
<feature type="region of interest" description="Disordered" evidence="2">
    <location>
        <begin position="1"/>
        <end position="64"/>
    </location>
</feature>
<dbReference type="EMBL" id="JACHMW010000001">
    <property type="protein sequence ID" value="MBB5848679.1"/>
    <property type="molecule type" value="Genomic_DNA"/>
</dbReference>
<gene>
    <name evidence="4" type="ORF">HDA33_001243</name>
</gene>
<keyword evidence="3" id="KW-0812">Transmembrane</keyword>
<feature type="transmembrane region" description="Helical" evidence="3">
    <location>
        <begin position="110"/>
        <end position="132"/>
    </location>
</feature>
<evidence type="ECO:0000313" key="4">
    <source>
        <dbReference type="EMBL" id="MBB5848679.1"/>
    </source>
</evidence>
<feature type="transmembrane region" description="Helical" evidence="3">
    <location>
        <begin position="144"/>
        <end position="164"/>
    </location>
</feature>
<comment type="caution">
    <text evidence="4">The sequence shown here is derived from an EMBL/GenBank/DDBJ whole genome shotgun (WGS) entry which is preliminary data.</text>
</comment>
<proteinExistence type="predicted"/>
<dbReference type="InterPro" id="IPR021235">
    <property type="entry name" value="DUF2637"/>
</dbReference>
<feature type="compositionally biased region" description="Basic and acidic residues" evidence="2">
    <location>
        <begin position="358"/>
        <end position="367"/>
    </location>
</feature>
<feature type="transmembrane region" description="Helical" evidence="3">
    <location>
        <begin position="170"/>
        <end position="190"/>
    </location>
</feature>
<protein>
    <submittedName>
        <fullName evidence="4">F0F1-type ATP synthase membrane subunit b/b</fullName>
    </submittedName>
</protein>
<organism evidence="4 5">
    <name type="scientific">Micrococcus endophyticus</name>
    <dbReference type="NCBI Taxonomy" id="455343"/>
    <lineage>
        <taxon>Bacteria</taxon>
        <taxon>Bacillati</taxon>
        <taxon>Actinomycetota</taxon>
        <taxon>Actinomycetes</taxon>
        <taxon>Micrococcales</taxon>
        <taxon>Micrococcaceae</taxon>
        <taxon>Micrococcus</taxon>
    </lineage>
</organism>
<name>A0A4Y8ZJH8_9MICC</name>
<evidence type="ECO:0000256" key="3">
    <source>
        <dbReference type="SAM" id="Phobius"/>
    </source>
</evidence>
<dbReference type="Pfam" id="PF10935">
    <property type="entry name" value="DUF2637"/>
    <property type="match status" value="1"/>
</dbReference>
<dbReference type="AlphaFoldDB" id="A0A4Y8ZJH8"/>